<dbReference type="InterPro" id="IPR011055">
    <property type="entry name" value="Dup_hybrid_motif"/>
</dbReference>
<accession>A0A2A5S0W8</accession>
<comment type="caution">
    <text evidence="21">The sequence shown here is derived from an EMBL/GenBank/DDBJ whole genome shotgun (WGS) entry which is preliminary data.</text>
</comment>
<evidence type="ECO:0000256" key="3">
    <source>
        <dbReference type="ARBA" id="ARBA00022475"/>
    </source>
</evidence>
<keyword evidence="22" id="KW-1185">Reference proteome</keyword>
<dbReference type="GO" id="GO:0090589">
    <property type="term" value="F:protein-phosphocysteine-trehalose phosphotransferase system transporter activity"/>
    <property type="evidence" value="ECO:0007669"/>
    <property type="project" value="TreeGrafter"/>
</dbReference>
<comment type="subcellular location">
    <subcellularLocation>
        <location evidence="1">Cell membrane</location>
        <topology evidence="1">Multi-pass membrane protein</topology>
    </subcellularLocation>
</comment>
<dbReference type="FunFam" id="3.30.1360.60:FF:000001">
    <property type="entry name" value="PTS system glucose-specific IIBC component PtsG"/>
    <property type="match status" value="1"/>
</dbReference>
<dbReference type="SUPFAM" id="SSF51261">
    <property type="entry name" value="Duplicated hybrid motif"/>
    <property type="match status" value="1"/>
</dbReference>
<dbReference type="GO" id="GO:0015771">
    <property type="term" value="P:trehalose transport"/>
    <property type="evidence" value="ECO:0007669"/>
    <property type="project" value="TreeGrafter"/>
</dbReference>
<dbReference type="PROSITE" id="PS01035">
    <property type="entry name" value="PTS_EIIB_TYPE_1_CYS"/>
    <property type="match status" value="1"/>
</dbReference>
<evidence type="ECO:0000256" key="9">
    <source>
        <dbReference type="ARBA" id="ARBA00022989"/>
    </source>
</evidence>
<evidence type="ECO:0000256" key="16">
    <source>
        <dbReference type="PROSITE-ProRule" id="PRU00421"/>
    </source>
</evidence>
<feature type="transmembrane region" description="Helical" evidence="17">
    <location>
        <begin position="383"/>
        <end position="406"/>
    </location>
</feature>
<feature type="transmembrane region" description="Helical" evidence="17">
    <location>
        <begin position="286"/>
        <end position="309"/>
    </location>
</feature>
<dbReference type="NCBIfam" id="TIGR00830">
    <property type="entry name" value="PTBA"/>
    <property type="match status" value="1"/>
</dbReference>
<dbReference type="Gene3D" id="2.70.70.10">
    <property type="entry name" value="Glucose Permease (Domain IIA)"/>
    <property type="match status" value="1"/>
</dbReference>
<dbReference type="InterPro" id="IPR003352">
    <property type="entry name" value="PTS_EIIC"/>
</dbReference>
<dbReference type="InterPro" id="IPR050558">
    <property type="entry name" value="PTS_Sugar-Specific_Components"/>
</dbReference>
<evidence type="ECO:0000256" key="15">
    <source>
        <dbReference type="ARBA" id="ARBA00081008"/>
    </source>
</evidence>
<dbReference type="PROSITE" id="PS51093">
    <property type="entry name" value="PTS_EIIA_TYPE_1"/>
    <property type="match status" value="1"/>
</dbReference>
<dbReference type="AlphaFoldDB" id="A0A2A5S0W8"/>
<keyword evidence="5" id="KW-0808">Transferase</keyword>
<dbReference type="GO" id="GO:0009401">
    <property type="term" value="P:phosphoenolpyruvate-dependent sugar phosphotransferase system"/>
    <property type="evidence" value="ECO:0007669"/>
    <property type="project" value="UniProtKB-KW"/>
</dbReference>
<dbReference type="Proteomes" id="UP000242246">
    <property type="component" value="Unassembled WGS sequence"/>
</dbReference>
<dbReference type="NCBIfam" id="TIGR01995">
    <property type="entry name" value="PTS-II-ABC-beta"/>
    <property type="match status" value="1"/>
</dbReference>
<feature type="domain" description="PTS EIIA type-1" evidence="18">
    <location>
        <begin position="490"/>
        <end position="594"/>
    </location>
</feature>
<name>A0A2A5S0W8_9LACT</name>
<dbReference type="InterPro" id="IPR001127">
    <property type="entry name" value="PTS_EIIA_1_perm"/>
</dbReference>
<evidence type="ECO:0000256" key="6">
    <source>
        <dbReference type="ARBA" id="ARBA00022683"/>
    </source>
</evidence>
<proteinExistence type="predicted"/>
<evidence type="ECO:0000259" key="19">
    <source>
        <dbReference type="PROSITE" id="PS51098"/>
    </source>
</evidence>
<evidence type="ECO:0000256" key="5">
    <source>
        <dbReference type="ARBA" id="ARBA00022679"/>
    </source>
</evidence>
<evidence type="ECO:0000256" key="8">
    <source>
        <dbReference type="ARBA" id="ARBA00022777"/>
    </source>
</evidence>
<dbReference type="Pfam" id="PF00367">
    <property type="entry name" value="PTS_EIIB"/>
    <property type="match status" value="1"/>
</dbReference>
<evidence type="ECO:0000256" key="13">
    <source>
        <dbReference type="ARBA" id="ARBA00048931"/>
    </source>
</evidence>
<dbReference type="InterPro" id="IPR018113">
    <property type="entry name" value="PTrfase_EIIB_Cys"/>
</dbReference>
<sequence>MNYETLASKIVELVGGADNVSGLTHCATRLRFNLTDESLADTDVLKATPGILGVAKGGGQYQVIIGSDVEKVYRLVLPLLHIGVGEVKSSTEKKGLGSRFIDTISSIFTPVLPAITASGMLKAVLALLAAFHWIDTTSQIYQIVNLMADAAFYFLPLLLAISAAKKFQANTYLAVMIGGILLHPTFIQMVVAAKESGKSIQFGFLPIYPASYASSVVPIILTIWLMSYIEAFAKKITPKMLSFFVVPLITVFVTGLVALVVAGPIGFHIGNGLASVVLFLDAHVGWLVPMVLGTVLPLLVMTGTHYGIVPLGPANIMNLGYDTIIGPSNMPSNIAQGGAALAVALKTKNNDIKQLGFSSGFTAVCGITEPALYGINLRFKTPLYAAMMGGGLGGLFLGLMGVRRYAPGSPGLLTLPVYIGKDGLTNLAYAVVGCVIAFVTAFIVSYLLFKEEKVVETELEVSQDALTEEKLQKIYAPVTGELIPLTNVSDDTFAQEILGKGIAILPQSSEFVSPIAGKITIVYETMHAIGLVSDSGAEILIHIGIDTVKLNGKYFTSHIKKGDQVAVGTPLMTVDLAGIKSEGFSTETPIIITNSNDFEEMLPTDEKNVAVGQPILKLIK</sequence>
<protein>
    <recommendedName>
        <fullName evidence="14">PTS system sucrose-specific EIIBCA component</fullName>
        <ecNumber evidence="11">2.7.1.211</ecNumber>
    </recommendedName>
    <alternativeName>
        <fullName evidence="15">EIIBCA-Scr</fullName>
    </alternativeName>
</protein>
<dbReference type="EC" id="2.7.1.211" evidence="11"/>
<dbReference type="OrthoDB" id="9769191at2"/>
<keyword evidence="3" id="KW-1003">Cell membrane</keyword>
<comment type="catalytic activity">
    <reaction evidence="13">
        <text>N(pros)-phospho-L-histidyl-[protein](out) + sucrose = sucrose 6(G)-phosphate(in) + L-histidyl-[protein]</text>
        <dbReference type="Rhea" id="RHEA:49236"/>
        <dbReference type="Rhea" id="RHEA-COMP:9745"/>
        <dbReference type="Rhea" id="RHEA-COMP:9746"/>
        <dbReference type="ChEBI" id="CHEBI:17992"/>
        <dbReference type="ChEBI" id="CHEBI:29979"/>
        <dbReference type="ChEBI" id="CHEBI:64837"/>
        <dbReference type="ChEBI" id="CHEBI:91002"/>
        <dbReference type="EC" id="2.7.1.211"/>
    </reaction>
</comment>
<reference evidence="21 22" key="1">
    <citation type="submission" date="2014-12" db="EMBL/GenBank/DDBJ databases">
        <title>Draft genome sequences of 10 type strains of Lactococcus.</title>
        <authorList>
            <person name="Sun Z."/>
            <person name="Zhong Z."/>
            <person name="Liu W."/>
            <person name="Zhang W."/>
            <person name="Zhang H."/>
        </authorList>
    </citation>
    <scope>NUCLEOTIDE SEQUENCE [LARGE SCALE GENOMIC DNA]</scope>
    <source>
        <strain evidence="21 22">DSM 20686</strain>
    </source>
</reference>
<gene>
    <name evidence="21" type="ORF">RU87_GL001146</name>
</gene>
<keyword evidence="8" id="KW-0418">Kinase</keyword>
<dbReference type="PROSITE" id="PS51098">
    <property type="entry name" value="PTS_EIIB_TYPE_1"/>
    <property type="match status" value="1"/>
</dbReference>
<feature type="transmembrane region" description="Helical" evidence="17">
    <location>
        <begin position="140"/>
        <end position="160"/>
    </location>
</feature>
<dbReference type="STRING" id="1348632.GCA_001591745_01828"/>
<feature type="transmembrane region" description="Helical" evidence="17">
    <location>
        <begin position="426"/>
        <end position="449"/>
    </location>
</feature>
<evidence type="ECO:0000256" key="14">
    <source>
        <dbReference type="ARBA" id="ARBA00074554"/>
    </source>
</evidence>
<dbReference type="PANTHER" id="PTHR30175:SF1">
    <property type="entry name" value="PTS SYSTEM ARBUTIN-, CELLOBIOSE-, AND SALICIN-SPECIFIC EIIBC COMPONENT-RELATED"/>
    <property type="match status" value="1"/>
</dbReference>
<keyword evidence="10 17" id="KW-0472">Membrane</keyword>
<evidence type="ECO:0000256" key="11">
    <source>
        <dbReference type="ARBA" id="ARBA00044053"/>
    </source>
</evidence>
<dbReference type="PROSITE" id="PS51103">
    <property type="entry name" value="PTS_EIIC_TYPE_1"/>
    <property type="match status" value="1"/>
</dbReference>
<dbReference type="Pfam" id="PF02378">
    <property type="entry name" value="PTS_EIIC"/>
    <property type="match status" value="1"/>
</dbReference>
<dbReference type="Pfam" id="PF00358">
    <property type="entry name" value="PTS_EIIA_1"/>
    <property type="match status" value="1"/>
</dbReference>
<dbReference type="SUPFAM" id="SSF55604">
    <property type="entry name" value="Glucose permease domain IIB"/>
    <property type="match status" value="1"/>
</dbReference>
<feature type="transmembrane region" description="Helical" evidence="17">
    <location>
        <begin position="211"/>
        <end position="229"/>
    </location>
</feature>
<dbReference type="InterPro" id="IPR001996">
    <property type="entry name" value="PTS_IIB_1"/>
</dbReference>
<dbReference type="FunFam" id="2.70.70.10:FF:000001">
    <property type="entry name" value="PTS system glucose-specific IIA component"/>
    <property type="match status" value="1"/>
</dbReference>
<feature type="domain" description="PTS EIIB type-1" evidence="19">
    <location>
        <begin position="4"/>
        <end position="86"/>
    </location>
</feature>
<feature type="active site" description="Phosphocysteine intermediate; for EIIB activity" evidence="16">
    <location>
        <position position="26"/>
    </location>
</feature>
<evidence type="ECO:0000259" key="20">
    <source>
        <dbReference type="PROSITE" id="PS51103"/>
    </source>
</evidence>
<dbReference type="InterPro" id="IPR011297">
    <property type="entry name" value="PTS_IIABC_b_glu"/>
</dbReference>
<evidence type="ECO:0000256" key="2">
    <source>
        <dbReference type="ARBA" id="ARBA00022448"/>
    </source>
</evidence>
<feature type="transmembrane region" description="Helical" evidence="17">
    <location>
        <begin position="241"/>
        <end position="266"/>
    </location>
</feature>
<evidence type="ECO:0000259" key="18">
    <source>
        <dbReference type="PROSITE" id="PS51093"/>
    </source>
</evidence>
<dbReference type="InterPro" id="IPR013013">
    <property type="entry name" value="PTS_EIIC_1"/>
</dbReference>
<keyword evidence="2" id="KW-0813">Transport</keyword>
<keyword evidence="6" id="KW-0598">Phosphotransferase system</keyword>
<dbReference type="GO" id="GO:0008982">
    <property type="term" value="F:protein-N(PI)-phosphohistidine-sugar phosphotransferase activity"/>
    <property type="evidence" value="ECO:0007669"/>
    <property type="project" value="InterPro"/>
</dbReference>
<dbReference type="GO" id="GO:0016301">
    <property type="term" value="F:kinase activity"/>
    <property type="evidence" value="ECO:0007669"/>
    <property type="project" value="UniProtKB-KW"/>
</dbReference>
<dbReference type="PROSITE" id="PS00371">
    <property type="entry name" value="PTS_EIIA_TYPE_1_HIS"/>
    <property type="match status" value="1"/>
</dbReference>
<evidence type="ECO:0000256" key="4">
    <source>
        <dbReference type="ARBA" id="ARBA00022597"/>
    </source>
</evidence>
<evidence type="ECO:0000256" key="17">
    <source>
        <dbReference type="SAM" id="Phobius"/>
    </source>
</evidence>
<dbReference type="PANTHER" id="PTHR30175">
    <property type="entry name" value="PHOSPHOTRANSFERASE SYSTEM TRANSPORT PROTEIN"/>
    <property type="match status" value="1"/>
</dbReference>
<evidence type="ECO:0000256" key="10">
    <source>
        <dbReference type="ARBA" id="ARBA00023136"/>
    </source>
</evidence>
<keyword evidence="4" id="KW-0762">Sugar transport</keyword>
<evidence type="ECO:0000313" key="22">
    <source>
        <dbReference type="Proteomes" id="UP000242246"/>
    </source>
</evidence>
<dbReference type="EMBL" id="JXJX01000005">
    <property type="protein sequence ID" value="PCS07093.1"/>
    <property type="molecule type" value="Genomic_DNA"/>
</dbReference>
<evidence type="ECO:0000256" key="1">
    <source>
        <dbReference type="ARBA" id="ARBA00004651"/>
    </source>
</evidence>
<feature type="transmembrane region" description="Helical" evidence="17">
    <location>
        <begin position="107"/>
        <end position="134"/>
    </location>
</feature>
<evidence type="ECO:0000313" key="21">
    <source>
        <dbReference type="EMBL" id="PCS07093.1"/>
    </source>
</evidence>
<dbReference type="InterPro" id="IPR036878">
    <property type="entry name" value="Glu_permease_IIB"/>
</dbReference>
<dbReference type="GO" id="GO:0005886">
    <property type="term" value="C:plasma membrane"/>
    <property type="evidence" value="ECO:0007669"/>
    <property type="project" value="UniProtKB-SubCell"/>
</dbReference>
<feature type="transmembrane region" description="Helical" evidence="17">
    <location>
        <begin position="172"/>
        <end position="191"/>
    </location>
</feature>
<keyword evidence="9 17" id="KW-1133">Transmembrane helix</keyword>
<dbReference type="CDD" id="cd00212">
    <property type="entry name" value="PTS_IIB_glc"/>
    <property type="match status" value="1"/>
</dbReference>
<organism evidence="21 22">
    <name type="scientific">Pseudolactococcus plantarum</name>
    <dbReference type="NCBI Taxonomy" id="1365"/>
    <lineage>
        <taxon>Bacteria</taxon>
        <taxon>Bacillati</taxon>
        <taxon>Bacillota</taxon>
        <taxon>Bacilli</taxon>
        <taxon>Lactobacillales</taxon>
        <taxon>Streptococcaceae</taxon>
        <taxon>Pseudolactococcus</taxon>
    </lineage>
</organism>
<dbReference type="RefSeq" id="WP_068164906.1">
    <property type="nucleotide sequence ID" value="NZ_JXJX01000005.1"/>
</dbReference>
<evidence type="ECO:0000256" key="12">
    <source>
        <dbReference type="ARBA" id="ARBA00045139"/>
    </source>
</evidence>
<comment type="function">
    <text evidence="12">The phosphoenolpyruvate-dependent sugar phosphotransferase system (sugar PTS), a major carbohydrate active transport system, catalyzes the phosphorylation of incoming sugar substrates concomitantly with their translocation across the cell membrane. This system is involved in sucrose transport.</text>
</comment>
<feature type="domain" description="PTS EIIC type-1" evidence="20">
    <location>
        <begin position="102"/>
        <end position="460"/>
    </location>
</feature>
<evidence type="ECO:0000256" key="7">
    <source>
        <dbReference type="ARBA" id="ARBA00022692"/>
    </source>
</evidence>
<dbReference type="Gene3D" id="3.30.1360.60">
    <property type="entry name" value="Glucose permease domain IIB"/>
    <property type="match status" value="1"/>
</dbReference>
<keyword evidence="7 17" id="KW-0812">Transmembrane</keyword>